<proteinExistence type="predicted"/>
<dbReference type="RefSeq" id="WP_245794264.1">
    <property type="nucleotide sequence ID" value="NZ_FQVX01000001.1"/>
</dbReference>
<protein>
    <recommendedName>
        <fullName evidence="5">Tryptophan-associated transmembrane protein (Trp_oprn_chp)</fullName>
    </recommendedName>
</protein>
<feature type="transmembrane region" description="Helical" evidence="2">
    <location>
        <begin position="63"/>
        <end position="84"/>
    </location>
</feature>
<evidence type="ECO:0000313" key="3">
    <source>
        <dbReference type="EMBL" id="SHF74620.1"/>
    </source>
</evidence>
<feature type="transmembrane region" description="Helical" evidence="2">
    <location>
        <begin position="171"/>
        <end position="193"/>
    </location>
</feature>
<reference evidence="3 4" key="1">
    <citation type="submission" date="2016-11" db="EMBL/GenBank/DDBJ databases">
        <authorList>
            <person name="Jaros S."/>
            <person name="Januszkiewicz K."/>
            <person name="Wedrychowicz H."/>
        </authorList>
    </citation>
    <scope>NUCLEOTIDE SEQUENCE [LARGE SCALE GENOMIC DNA]</scope>
    <source>
        <strain evidence="3 4">DSM 45408</strain>
    </source>
</reference>
<keyword evidence="2" id="KW-1133">Transmembrane helix</keyword>
<keyword evidence="2" id="KW-0472">Membrane</keyword>
<organism evidence="3 4">
    <name type="scientific">Geodermatophilus nigrescens</name>
    <dbReference type="NCBI Taxonomy" id="1070870"/>
    <lineage>
        <taxon>Bacteria</taxon>
        <taxon>Bacillati</taxon>
        <taxon>Actinomycetota</taxon>
        <taxon>Actinomycetes</taxon>
        <taxon>Geodermatophilales</taxon>
        <taxon>Geodermatophilaceae</taxon>
        <taxon>Geodermatophilus</taxon>
    </lineage>
</organism>
<keyword evidence="2" id="KW-0812">Transmembrane</keyword>
<dbReference type="Proteomes" id="UP000184471">
    <property type="component" value="Unassembled WGS sequence"/>
</dbReference>
<feature type="region of interest" description="Disordered" evidence="1">
    <location>
        <begin position="1"/>
        <end position="38"/>
    </location>
</feature>
<gene>
    <name evidence="3" type="ORF">SAMN05444351_0666</name>
</gene>
<feature type="transmembrane region" description="Helical" evidence="2">
    <location>
        <begin position="115"/>
        <end position="135"/>
    </location>
</feature>
<dbReference type="AlphaFoldDB" id="A0A1M5E632"/>
<evidence type="ECO:0008006" key="5">
    <source>
        <dbReference type="Google" id="ProtNLM"/>
    </source>
</evidence>
<accession>A0A1M5E632</accession>
<dbReference type="STRING" id="1070870.SAMN05444351_0666"/>
<dbReference type="EMBL" id="FQVX01000001">
    <property type="protein sequence ID" value="SHF74620.1"/>
    <property type="molecule type" value="Genomic_DNA"/>
</dbReference>
<evidence type="ECO:0000313" key="4">
    <source>
        <dbReference type="Proteomes" id="UP000184471"/>
    </source>
</evidence>
<sequence length="213" mass="20720">MTERRQDPTPVDTDPGAGASVLGFPAEPPGDDDAGDLEPVPDGAEVAGVAARPGLAYVRHPDVAGGVLLLLAGVAGAASAWLPWEQGRETTGLDLVVRAVGAAREGAAELGRTGLWQPGAVAAGSAVLVVLGLLLLRPARGHRVSGVLALAVALGVAAAVAGRLVDAGGDAASLGPGVWCAAAVAGLGLLGALKAMLTAPRVTAVPDAPLAVG</sequence>
<name>A0A1M5E632_9ACTN</name>
<evidence type="ECO:0000256" key="1">
    <source>
        <dbReference type="SAM" id="MobiDB-lite"/>
    </source>
</evidence>
<feature type="transmembrane region" description="Helical" evidence="2">
    <location>
        <begin position="147"/>
        <end position="165"/>
    </location>
</feature>
<keyword evidence="4" id="KW-1185">Reference proteome</keyword>
<evidence type="ECO:0000256" key="2">
    <source>
        <dbReference type="SAM" id="Phobius"/>
    </source>
</evidence>